<dbReference type="InterPro" id="IPR018223">
    <property type="entry name" value="Arginosuc_synth_CS"/>
</dbReference>
<evidence type="ECO:0000256" key="8">
    <source>
        <dbReference type="ARBA" id="ARBA00022840"/>
    </source>
</evidence>
<evidence type="ECO:0000256" key="6">
    <source>
        <dbReference type="ARBA" id="ARBA00022605"/>
    </source>
</evidence>
<keyword evidence="8 9" id="KW-0067">ATP-binding</keyword>
<gene>
    <name evidence="9" type="primary">argG</name>
    <name evidence="12" type="ORF">B9J77_01815</name>
</gene>
<evidence type="ECO:0000256" key="1">
    <source>
        <dbReference type="ARBA" id="ARBA00004967"/>
    </source>
</evidence>
<dbReference type="GO" id="GO:0000050">
    <property type="term" value="P:urea cycle"/>
    <property type="evidence" value="ECO:0007669"/>
    <property type="project" value="TreeGrafter"/>
</dbReference>
<evidence type="ECO:0000256" key="9">
    <source>
        <dbReference type="HAMAP-Rule" id="MF_00005"/>
    </source>
</evidence>
<dbReference type="CDD" id="cd01999">
    <property type="entry name" value="ASS"/>
    <property type="match status" value="1"/>
</dbReference>
<feature type="binding site" evidence="9">
    <location>
        <position position="259"/>
    </location>
    <ligand>
        <name>L-citrulline</name>
        <dbReference type="ChEBI" id="CHEBI:57743"/>
    </ligand>
</feature>
<dbReference type="InterPro" id="IPR048268">
    <property type="entry name" value="Arginosuc_syn_C"/>
</dbReference>
<keyword evidence="9" id="KW-0963">Cytoplasm</keyword>
<dbReference type="Proteomes" id="UP000266287">
    <property type="component" value="Unassembled WGS sequence"/>
</dbReference>
<dbReference type="Pfam" id="PF20979">
    <property type="entry name" value="Arginosuc_syn_C"/>
    <property type="match status" value="1"/>
</dbReference>
<feature type="domain" description="Arginosuccinate synthase-like N-terminal" evidence="10">
    <location>
        <begin position="3"/>
        <end position="164"/>
    </location>
</feature>
<dbReference type="EMBL" id="NDHY01000002">
    <property type="protein sequence ID" value="RII00775.1"/>
    <property type="molecule type" value="Genomic_DNA"/>
</dbReference>
<keyword evidence="6 9" id="KW-0028">Amino-acid biosynthesis</keyword>
<dbReference type="InterPro" id="IPR024074">
    <property type="entry name" value="AS_cat/multimer_dom_body"/>
</dbReference>
<comment type="subcellular location">
    <subcellularLocation>
        <location evidence="9">Cytoplasm</location>
    </subcellularLocation>
</comment>
<feature type="binding site" evidence="9">
    <location>
        <position position="115"/>
    </location>
    <ligand>
        <name>ATP</name>
        <dbReference type="ChEBI" id="CHEBI:30616"/>
    </ligand>
</feature>
<dbReference type="PANTHER" id="PTHR11587">
    <property type="entry name" value="ARGININOSUCCINATE SYNTHASE"/>
    <property type="match status" value="1"/>
</dbReference>
<dbReference type="FunFam" id="3.90.1260.10:FF:000007">
    <property type="entry name" value="Argininosuccinate synthase"/>
    <property type="match status" value="1"/>
</dbReference>
<dbReference type="GO" id="GO:0005524">
    <property type="term" value="F:ATP binding"/>
    <property type="evidence" value="ECO:0007669"/>
    <property type="project" value="UniProtKB-UniRule"/>
</dbReference>
<dbReference type="UniPathway" id="UPA00068">
    <property type="reaction ID" value="UER00113"/>
</dbReference>
<feature type="binding site" evidence="9">
    <location>
        <position position="183"/>
    </location>
    <ligand>
        <name>L-citrulline</name>
        <dbReference type="ChEBI" id="CHEBI:57743"/>
    </ligand>
</feature>
<dbReference type="Gene3D" id="3.90.1260.10">
    <property type="entry name" value="Argininosuccinate synthetase, chain A, domain 2"/>
    <property type="match status" value="1"/>
</dbReference>
<dbReference type="InterPro" id="IPR001518">
    <property type="entry name" value="Arginosuc_synth"/>
</dbReference>
<proteinExistence type="inferred from homology"/>
<dbReference type="InterPro" id="IPR048267">
    <property type="entry name" value="Arginosuc_syn_N"/>
</dbReference>
<name>A0A399FWH6_UNCN2</name>
<comment type="caution">
    <text evidence="9">Lacks conserved residue(s) required for the propagation of feature annotation.</text>
</comment>
<evidence type="ECO:0000256" key="7">
    <source>
        <dbReference type="ARBA" id="ARBA00022741"/>
    </source>
</evidence>
<dbReference type="Pfam" id="PF00764">
    <property type="entry name" value="Arginosuc_synth"/>
    <property type="match status" value="1"/>
</dbReference>
<dbReference type="FunFam" id="3.40.50.620:FF:000019">
    <property type="entry name" value="Argininosuccinate synthase"/>
    <property type="match status" value="1"/>
</dbReference>
<evidence type="ECO:0000259" key="11">
    <source>
        <dbReference type="Pfam" id="PF20979"/>
    </source>
</evidence>
<dbReference type="GO" id="GO:0004055">
    <property type="term" value="F:argininosuccinate synthase activity"/>
    <property type="evidence" value="ECO:0007669"/>
    <property type="project" value="UniProtKB-UniRule"/>
</dbReference>
<dbReference type="InterPro" id="IPR014729">
    <property type="entry name" value="Rossmann-like_a/b/a_fold"/>
</dbReference>
<dbReference type="PANTHER" id="PTHR11587:SF2">
    <property type="entry name" value="ARGININOSUCCINATE SYNTHASE"/>
    <property type="match status" value="1"/>
</dbReference>
<organism evidence="12 13">
    <name type="scientific">candidate division NPL-UPA2 bacterium Unc8</name>
    <dbReference type="NCBI Taxonomy" id="1980939"/>
    <lineage>
        <taxon>Bacteria</taxon>
    </lineage>
</organism>
<dbReference type="SUPFAM" id="SSF69864">
    <property type="entry name" value="Argininosuccinate synthetase, C-terminal domain"/>
    <property type="match status" value="1"/>
</dbReference>
<evidence type="ECO:0000259" key="10">
    <source>
        <dbReference type="Pfam" id="PF00764"/>
    </source>
</evidence>
<evidence type="ECO:0000256" key="5">
    <source>
        <dbReference type="ARBA" id="ARBA00022598"/>
    </source>
</evidence>
<feature type="binding site" evidence="9">
    <location>
        <position position="125"/>
    </location>
    <ligand>
        <name>L-citrulline</name>
        <dbReference type="ChEBI" id="CHEBI:57743"/>
    </ligand>
</feature>
<dbReference type="GO" id="GO:0005737">
    <property type="term" value="C:cytoplasm"/>
    <property type="evidence" value="ECO:0007669"/>
    <property type="project" value="UniProtKB-SubCell"/>
</dbReference>
<dbReference type="HAMAP" id="MF_00005">
    <property type="entry name" value="Arg_succ_synth_type1"/>
    <property type="match status" value="1"/>
</dbReference>
<evidence type="ECO:0000256" key="4">
    <source>
        <dbReference type="ARBA" id="ARBA00022571"/>
    </source>
</evidence>
<keyword evidence="7 9" id="KW-0547">Nucleotide-binding</keyword>
<dbReference type="Gene3D" id="1.20.5.470">
    <property type="entry name" value="Single helix bin"/>
    <property type="match status" value="1"/>
</dbReference>
<sequence>MKKVVLAYSGGLDTSVCIPWLKEKKQMEVVTVSLDLGQEFDADALRQKALASGATSVYIENLQQEFLEQYVLPALRANAAYERKYLLATALSRPLIAKKLVEIAEKEGASVVAHGCSGKGNDQVRIELGIFSLNPELRVIAPLREWELKSRQEEIAYAAKHNIPVAVSVESPYSVDINVWGASIECGVLEDPWREPPEEIYQLTASPQSAPDKPTYIELNFKRGTPVGLNGRSCGMMEIVRKLNEEGGKNGVGREDLIENRLIGIKSREIYESPAGTILHLAHRELEALTLDKETLHFKELISTKYGELIYYGLWHSSLRDAFDAFIEKTQEVVSGTIRVKLHKGKCEMIGRRSEYSLYNENLATYGISDTFNRTWAEGFIELWGLPLKLEAMRKKCLK</sequence>
<comment type="subunit">
    <text evidence="2 9">Homotetramer.</text>
</comment>
<keyword evidence="4 9" id="KW-0055">Arginine biosynthesis</keyword>
<dbReference type="SUPFAM" id="SSF52402">
    <property type="entry name" value="Adenine nucleotide alpha hydrolases-like"/>
    <property type="match status" value="1"/>
</dbReference>
<comment type="caution">
    <text evidence="12">The sequence shown here is derived from an EMBL/GenBank/DDBJ whole genome shotgun (WGS) entry which is preliminary data.</text>
</comment>
<feature type="binding site" evidence="9">
    <location>
        <position position="121"/>
    </location>
    <ligand>
        <name>L-aspartate</name>
        <dbReference type="ChEBI" id="CHEBI:29991"/>
    </ligand>
</feature>
<dbReference type="Gene3D" id="3.40.50.620">
    <property type="entry name" value="HUPs"/>
    <property type="match status" value="1"/>
</dbReference>
<feature type="binding site" evidence="9">
    <location>
        <begin position="7"/>
        <end position="15"/>
    </location>
    <ligand>
        <name>ATP</name>
        <dbReference type="ChEBI" id="CHEBI:30616"/>
    </ligand>
</feature>
<reference evidence="12 13" key="1">
    <citation type="submission" date="2018-08" db="EMBL/GenBank/DDBJ databases">
        <title>Draft genome of candidate division NPL-UPA2 bacterium Unc8 that adapted to ultra-basic serpentinizing groundwater.</title>
        <authorList>
            <person name="Ishii S."/>
            <person name="Suzuki S."/>
            <person name="Nealson K.H."/>
        </authorList>
    </citation>
    <scope>NUCLEOTIDE SEQUENCE [LARGE SCALE GENOMIC DNA]</scope>
    <source>
        <strain evidence="12">Unc8</strain>
    </source>
</reference>
<evidence type="ECO:0000256" key="3">
    <source>
        <dbReference type="ARBA" id="ARBA00012286"/>
    </source>
</evidence>
<feature type="binding site" evidence="9">
    <location>
        <position position="174"/>
    </location>
    <ligand>
        <name>L-citrulline</name>
        <dbReference type="ChEBI" id="CHEBI:57743"/>
    </ligand>
</feature>
<feature type="binding site" evidence="9">
    <location>
        <position position="122"/>
    </location>
    <ligand>
        <name>L-aspartate</name>
        <dbReference type="ChEBI" id="CHEBI:29991"/>
    </ligand>
</feature>
<keyword evidence="5 9" id="KW-0436">Ligase</keyword>
<feature type="binding site" evidence="9">
    <location>
        <position position="271"/>
    </location>
    <ligand>
        <name>L-citrulline</name>
        <dbReference type="ChEBI" id="CHEBI:57743"/>
    </ligand>
</feature>
<dbReference type="GO" id="GO:0006526">
    <property type="term" value="P:L-arginine biosynthetic process"/>
    <property type="evidence" value="ECO:0007669"/>
    <property type="project" value="UniProtKB-UniRule"/>
</dbReference>
<dbReference type="AlphaFoldDB" id="A0A399FWH6"/>
<protein>
    <recommendedName>
        <fullName evidence="3 9">Argininosuccinate synthase</fullName>
        <ecNumber evidence="3 9">6.3.4.5</ecNumber>
    </recommendedName>
    <alternativeName>
        <fullName evidence="9">Citrulline--aspartate ligase</fullName>
    </alternativeName>
</protein>
<accession>A0A399FWH6</accession>
<dbReference type="GO" id="GO:0000053">
    <property type="term" value="P:argininosuccinate metabolic process"/>
    <property type="evidence" value="ECO:0007669"/>
    <property type="project" value="TreeGrafter"/>
</dbReference>
<dbReference type="InterPro" id="IPR023434">
    <property type="entry name" value="Arginosuc_synth_type_1_subfam"/>
</dbReference>
<dbReference type="NCBIfam" id="NF001770">
    <property type="entry name" value="PRK00509.1"/>
    <property type="match status" value="1"/>
</dbReference>
<feature type="domain" description="Arginosuccinate synthase C-terminal" evidence="11">
    <location>
        <begin position="173"/>
        <end position="390"/>
    </location>
</feature>
<feature type="binding site" evidence="9">
    <location>
        <position position="121"/>
    </location>
    <ligand>
        <name>L-citrulline</name>
        <dbReference type="ChEBI" id="CHEBI:57743"/>
    </ligand>
</feature>
<comment type="catalytic activity">
    <reaction evidence="9">
        <text>L-citrulline + L-aspartate + ATP = 2-(N(omega)-L-arginino)succinate + AMP + diphosphate + H(+)</text>
        <dbReference type="Rhea" id="RHEA:10932"/>
        <dbReference type="ChEBI" id="CHEBI:15378"/>
        <dbReference type="ChEBI" id="CHEBI:29991"/>
        <dbReference type="ChEBI" id="CHEBI:30616"/>
        <dbReference type="ChEBI" id="CHEBI:33019"/>
        <dbReference type="ChEBI" id="CHEBI:57472"/>
        <dbReference type="ChEBI" id="CHEBI:57743"/>
        <dbReference type="ChEBI" id="CHEBI:456215"/>
        <dbReference type="EC" id="6.3.4.5"/>
    </reaction>
</comment>
<feature type="binding site" evidence="9">
    <location>
        <position position="85"/>
    </location>
    <ligand>
        <name>L-citrulline</name>
        <dbReference type="ChEBI" id="CHEBI:57743"/>
    </ligand>
</feature>
<evidence type="ECO:0000313" key="12">
    <source>
        <dbReference type="EMBL" id="RII00775.1"/>
    </source>
</evidence>
<comment type="pathway">
    <text evidence="1 9">Amino-acid biosynthesis; L-arginine biosynthesis; L-arginine from L-ornithine and carbamoyl phosphate: step 2/3.</text>
</comment>
<dbReference type="NCBIfam" id="TIGR00032">
    <property type="entry name" value="argG"/>
    <property type="match status" value="1"/>
</dbReference>
<dbReference type="PROSITE" id="PS00564">
    <property type="entry name" value="ARGININOSUCCIN_SYN_1"/>
    <property type="match status" value="1"/>
</dbReference>
<evidence type="ECO:0000256" key="2">
    <source>
        <dbReference type="ARBA" id="ARBA00011881"/>
    </source>
</evidence>
<comment type="similarity">
    <text evidence="9">Belongs to the argininosuccinate synthase family. Type 1 subfamily.</text>
</comment>
<evidence type="ECO:0000313" key="13">
    <source>
        <dbReference type="Proteomes" id="UP000266287"/>
    </source>
</evidence>
<dbReference type="EC" id="6.3.4.5" evidence="3 9"/>